<proteinExistence type="predicted"/>
<sequence>MPQRHRAPHSHFPFFVACLFGWAALSFASPETSPTHPEDDAKPGDYASTSRGLLDGYDPVSYFDGHPRRGKSTLTLEYQDVTIRFTNAENRERFSESPERYLPQFGGYCAYGIRMGKRFNIDPQAFDIINGRLYLMLDDSTRLLWRQNLAENIAIAEQNWSKMAVAASADSD</sequence>
<dbReference type="RefSeq" id="WP_168448373.1">
    <property type="nucleotide sequence ID" value="NZ_JAAWWK010000001.1"/>
</dbReference>
<feature type="signal peptide" evidence="1">
    <location>
        <begin position="1"/>
        <end position="28"/>
    </location>
</feature>
<accession>A0ABX1G9I7</accession>
<protein>
    <recommendedName>
        <fullName evidence="4">YHS domain protein</fullName>
    </recommendedName>
</protein>
<name>A0ABX1G9I7_9GAMM</name>
<feature type="chain" id="PRO_5046718060" description="YHS domain protein" evidence="1">
    <location>
        <begin position="29"/>
        <end position="172"/>
    </location>
</feature>
<evidence type="ECO:0000256" key="1">
    <source>
        <dbReference type="SAM" id="SignalP"/>
    </source>
</evidence>
<dbReference type="Proteomes" id="UP000765845">
    <property type="component" value="Unassembled WGS sequence"/>
</dbReference>
<organism evidence="2 3">
    <name type="scientific">Spongiibacter thalassae</name>
    <dbReference type="NCBI Taxonomy" id="2721624"/>
    <lineage>
        <taxon>Bacteria</taxon>
        <taxon>Pseudomonadati</taxon>
        <taxon>Pseudomonadota</taxon>
        <taxon>Gammaproteobacteria</taxon>
        <taxon>Cellvibrionales</taxon>
        <taxon>Spongiibacteraceae</taxon>
        <taxon>Spongiibacter</taxon>
    </lineage>
</organism>
<evidence type="ECO:0000313" key="2">
    <source>
        <dbReference type="EMBL" id="NKI15815.1"/>
    </source>
</evidence>
<reference evidence="2 3" key="1">
    <citation type="submission" date="2020-04" db="EMBL/GenBank/DDBJ databases">
        <authorList>
            <person name="Yoon J."/>
        </authorList>
    </citation>
    <scope>NUCLEOTIDE SEQUENCE [LARGE SCALE GENOMIC DNA]</scope>
    <source>
        <strain evidence="2 3">KMU-166</strain>
    </source>
</reference>
<dbReference type="EMBL" id="JAAWWK010000001">
    <property type="protein sequence ID" value="NKI15815.1"/>
    <property type="molecule type" value="Genomic_DNA"/>
</dbReference>
<dbReference type="PROSITE" id="PS51257">
    <property type="entry name" value="PROKAR_LIPOPROTEIN"/>
    <property type="match status" value="1"/>
</dbReference>
<keyword evidence="3" id="KW-1185">Reference proteome</keyword>
<keyword evidence="1" id="KW-0732">Signal</keyword>
<evidence type="ECO:0000313" key="3">
    <source>
        <dbReference type="Proteomes" id="UP000765845"/>
    </source>
</evidence>
<comment type="caution">
    <text evidence="2">The sequence shown here is derived from an EMBL/GenBank/DDBJ whole genome shotgun (WGS) entry which is preliminary data.</text>
</comment>
<evidence type="ECO:0008006" key="4">
    <source>
        <dbReference type="Google" id="ProtNLM"/>
    </source>
</evidence>
<gene>
    <name evidence="2" type="ORF">HCU74_00125</name>
</gene>
<dbReference type="NCBIfam" id="NF041384">
    <property type="entry name" value="YHS_seleno_dom"/>
    <property type="match status" value="1"/>
</dbReference>